<feature type="transmembrane region" description="Helical" evidence="1">
    <location>
        <begin position="16"/>
        <end position="37"/>
    </location>
</feature>
<reference evidence="2 3" key="1">
    <citation type="submission" date="2015-06" db="EMBL/GenBank/DDBJ databases">
        <title>Survival trade-offs in plant roots during colonization by closely related pathogenic and mutualistic fungi.</title>
        <authorList>
            <person name="Hacquard S."/>
            <person name="Kracher B."/>
            <person name="Hiruma K."/>
            <person name="Weinman A."/>
            <person name="Muench P."/>
            <person name="Garrido Oter R."/>
            <person name="Ver Loren van Themaat E."/>
            <person name="Dallerey J.-F."/>
            <person name="Damm U."/>
            <person name="Henrissat B."/>
            <person name="Lespinet O."/>
            <person name="Thon M."/>
            <person name="Kemen E."/>
            <person name="McHardy A.C."/>
            <person name="Schulze-Lefert P."/>
            <person name="O'Connell R.J."/>
        </authorList>
    </citation>
    <scope>NUCLEOTIDE SEQUENCE [LARGE SCALE GENOMIC DNA]</scope>
    <source>
        <strain evidence="2 3">MAFF 238704</strain>
    </source>
</reference>
<keyword evidence="3" id="KW-1185">Reference proteome</keyword>
<keyword evidence="1" id="KW-0812">Transmembrane</keyword>
<evidence type="ECO:0000313" key="3">
    <source>
        <dbReference type="Proteomes" id="UP000076584"/>
    </source>
</evidence>
<accession>A0A162P1Y2</accession>
<organism evidence="2 3">
    <name type="scientific">Colletotrichum incanum</name>
    <name type="common">Soybean anthracnose fungus</name>
    <dbReference type="NCBI Taxonomy" id="1573173"/>
    <lineage>
        <taxon>Eukaryota</taxon>
        <taxon>Fungi</taxon>
        <taxon>Dikarya</taxon>
        <taxon>Ascomycota</taxon>
        <taxon>Pezizomycotina</taxon>
        <taxon>Sordariomycetes</taxon>
        <taxon>Hypocreomycetidae</taxon>
        <taxon>Glomerellales</taxon>
        <taxon>Glomerellaceae</taxon>
        <taxon>Colletotrichum</taxon>
        <taxon>Colletotrichum spaethianum species complex</taxon>
    </lineage>
</organism>
<protein>
    <submittedName>
        <fullName evidence="2">Uncharacterized protein</fullName>
    </submittedName>
</protein>
<evidence type="ECO:0000313" key="2">
    <source>
        <dbReference type="EMBL" id="KZL86575.1"/>
    </source>
</evidence>
<keyword evidence="1" id="KW-1133">Transmembrane helix</keyword>
<gene>
    <name evidence="2" type="ORF">CI238_05656</name>
</gene>
<evidence type="ECO:0000256" key="1">
    <source>
        <dbReference type="SAM" id="Phobius"/>
    </source>
</evidence>
<dbReference type="EMBL" id="LFIW01000409">
    <property type="protein sequence ID" value="KZL86575.1"/>
    <property type="molecule type" value="Genomic_DNA"/>
</dbReference>
<sequence>MMLKKGILMQLKEARILYLSCLICVIVLVGVFSYNLWQHFDVRPPYLFRNYTETRTGTKDFKNGANKPTQDGIAQSVDLSGLKYTIVLPTYIEHMHLAIEFLQSFMCLCTDYMEVDIHVIVSDSGEVDLFNDALSNLEACGERFSIFPVPPQNVNGPKPNIEVINLFDILPSAFHSLTSGNITREDTSALLEERGKYQYQTIKKLAAAATFKYDYGLWLDSESIAVQPFSIRETFNTYVEAPTVWRSRHSNTDVMRNIMRASANVLNRSIDSFGPAFWNLESQEWIFEKAVIDDLFQYVEMVHSQDFWTAWATNGGPFEITLYNMHIQSRKLETADPIFTKYRVMESELEMEKYGVLSAASQDIKEKMLSTGLLERSWMLLQVPGVAPKLSKMLHDYGQQLFRLDQLDVTAPEVIDRLLLDTPIHLLCSGAPPLHSWWKKRNKVIG</sequence>
<dbReference type="Proteomes" id="UP000076584">
    <property type="component" value="Unassembled WGS sequence"/>
</dbReference>
<name>A0A162P1Y2_COLIC</name>
<proteinExistence type="predicted"/>
<feature type="non-terminal residue" evidence="2">
    <location>
        <position position="446"/>
    </location>
</feature>
<keyword evidence="1" id="KW-0472">Membrane</keyword>
<comment type="caution">
    <text evidence="2">The sequence shown here is derived from an EMBL/GenBank/DDBJ whole genome shotgun (WGS) entry which is preliminary data.</text>
</comment>
<dbReference type="AlphaFoldDB" id="A0A162P1Y2"/>